<evidence type="ECO:0000256" key="2">
    <source>
        <dbReference type="ARBA" id="ARBA00022679"/>
    </source>
</evidence>
<feature type="domain" description="Rhodanese" evidence="4">
    <location>
        <begin position="16"/>
        <end position="104"/>
    </location>
</feature>
<evidence type="ECO:0000259" key="4">
    <source>
        <dbReference type="PROSITE" id="PS50206"/>
    </source>
</evidence>
<dbReference type="HAMAP" id="MF_01009">
    <property type="entry name" value="Thiosulf_sulfurtr"/>
    <property type="match status" value="1"/>
</dbReference>
<keyword evidence="1 3" id="KW-0963">Cytoplasm</keyword>
<dbReference type="InterPro" id="IPR023695">
    <property type="entry name" value="Thiosulf_sulfurTrfase"/>
</dbReference>
<dbReference type="PANTHER" id="PTHR43031">
    <property type="entry name" value="FAD-DEPENDENT OXIDOREDUCTASE"/>
    <property type="match status" value="1"/>
</dbReference>
<evidence type="ECO:0000256" key="1">
    <source>
        <dbReference type="ARBA" id="ARBA00022490"/>
    </source>
</evidence>
<organism evidence="7 10">
    <name type="scientific">Azotobacter beijerinckii</name>
    <dbReference type="NCBI Taxonomy" id="170623"/>
    <lineage>
        <taxon>Bacteria</taxon>
        <taxon>Pseudomonadati</taxon>
        <taxon>Pseudomonadota</taxon>
        <taxon>Gammaproteobacteria</taxon>
        <taxon>Pseudomonadales</taxon>
        <taxon>Pseudomonadaceae</taxon>
        <taxon>Azotobacter</taxon>
    </lineage>
</organism>
<comment type="subcellular location">
    <subcellularLocation>
        <location evidence="3">Cytoplasm</location>
    </subcellularLocation>
</comment>
<dbReference type="SMART" id="SM00450">
    <property type="entry name" value="RHOD"/>
    <property type="match status" value="1"/>
</dbReference>
<comment type="catalytic activity">
    <reaction evidence="3">
        <text>thiosulfate + hydrogen cyanide = thiocyanate + sulfite + 2 H(+)</text>
        <dbReference type="Rhea" id="RHEA:16881"/>
        <dbReference type="ChEBI" id="CHEBI:15378"/>
        <dbReference type="ChEBI" id="CHEBI:17359"/>
        <dbReference type="ChEBI" id="CHEBI:18022"/>
        <dbReference type="ChEBI" id="CHEBI:18407"/>
        <dbReference type="ChEBI" id="CHEBI:33542"/>
        <dbReference type="EC" id="2.8.1.1"/>
    </reaction>
</comment>
<evidence type="ECO:0000313" key="6">
    <source>
        <dbReference type="EMBL" id="SFB36805.1"/>
    </source>
</evidence>
<evidence type="ECO:0000313" key="8">
    <source>
        <dbReference type="Proteomes" id="UP000198861"/>
    </source>
</evidence>
<proteinExistence type="inferred from homology"/>
<gene>
    <name evidence="3" type="primary">glpE</name>
    <name evidence="6" type="ORF">SAMN04244571_02445</name>
    <name evidence="5" type="ORF">SAMN04244572_01920</name>
    <name evidence="7" type="ORF">SAMN04244574_02404</name>
</gene>
<dbReference type="InterPro" id="IPR036873">
    <property type="entry name" value="Rhodanese-like_dom_sf"/>
</dbReference>
<dbReference type="PROSITE" id="PS50206">
    <property type="entry name" value="RHODANESE_3"/>
    <property type="match status" value="1"/>
</dbReference>
<protein>
    <recommendedName>
        <fullName evidence="3">Thiosulfate sulfurtransferase GlpE</fullName>
        <ecNumber evidence="3">2.8.1.1</ecNumber>
    </recommendedName>
</protein>
<dbReference type="InterPro" id="IPR001763">
    <property type="entry name" value="Rhodanese-like_dom"/>
</dbReference>
<dbReference type="CDD" id="cd01444">
    <property type="entry name" value="GlpE_ST"/>
    <property type="match status" value="1"/>
</dbReference>
<dbReference type="OrthoDB" id="9811849at2"/>
<evidence type="ECO:0000313" key="9">
    <source>
        <dbReference type="Proteomes" id="UP000199250"/>
    </source>
</evidence>
<dbReference type="NCBIfam" id="NF001195">
    <property type="entry name" value="PRK00162.1"/>
    <property type="match status" value="1"/>
</dbReference>
<comment type="similarity">
    <text evidence="3">Belongs to the GlpE family.</text>
</comment>
<dbReference type="Gene3D" id="3.40.250.10">
    <property type="entry name" value="Rhodanese-like domain"/>
    <property type="match status" value="1"/>
</dbReference>
<dbReference type="Proteomes" id="UP000198861">
    <property type="component" value="Unassembled WGS sequence"/>
</dbReference>
<reference evidence="9 10" key="1">
    <citation type="submission" date="2016-10" db="EMBL/GenBank/DDBJ databases">
        <authorList>
            <person name="de Groot N.N."/>
        </authorList>
    </citation>
    <scope>NUCLEOTIDE SEQUENCE [LARGE SCALE GENOMIC DNA]</scope>
    <source>
        <strain evidence="5 9">DSM 373</strain>
        <strain evidence="7 10">DSM 381</strain>
    </source>
</reference>
<dbReference type="EC" id="2.8.1.1" evidence="3"/>
<dbReference type="AlphaFoldDB" id="A0A1I4DFZ2"/>
<comment type="function">
    <text evidence="3">Transferase that catalyzes the transfer of sulfur from thiosulfate to thiophilic acceptors such as cyanide or dithiols. May function in a CysM-independent thiosulfate assimilation pathway by catalyzing the conversion of thiosulfate to sulfite, which can then be used for L-cysteine biosynthesis.</text>
</comment>
<name>A0A1I4DFZ2_9GAMM</name>
<dbReference type="EMBL" id="FOSX01000035">
    <property type="protein sequence ID" value="SFK92594.1"/>
    <property type="molecule type" value="Genomic_DNA"/>
</dbReference>
<dbReference type="GO" id="GO:0005737">
    <property type="term" value="C:cytoplasm"/>
    <property type="evidence" value="ECO:0007669"/>
    <property type="project" value="UniProtKB-SubCell"/>
</dbReference>
<dbReference type="EMBL" id="FOKJ01000038">
    <property type="protein sequence ID" value="SFB36805.1"/>
    <property type="molecule type" value="Genomic_DNA"/>
</dbReference>
<evidence type="ECO:0000313" key="7">
    <source>
        <dbReference type="EMBL" id="SFK92594.1"/>
    </source>
</evidence>
<dbReference type="InterPro" id="IPR050229">
    <property type="entry name" value="GlpE_sulfurtransferase"/>
</dbReference>
<dbReference type="GO" id="GO:0004792">
    <property type="term" value="F:thiosulfate-cyanide sulfurtransferase activity"/>
    <property type="evidence" value="ECO:0007669"/>
    <property type="project" value="UniProtKB-UniRule"/>
</dbReference>
<dbReference type="RefSeq" id="WP_090731332.1">
    <property type="nucleotide sequence ID" value="NZ_FNYQ01000027.1"/>
</dbReference>
<dbReference type="EMBL" id="FNYQ01000027">
    <property type="protein sequence ID" value="SEI86627.1"/>
    <property type="molecule type" value="Genomic_DNA"/>
</dbReference>
<dbReference type="SUPFAM" id="SSF52821">
    <property type="entry name" value="Rhodanese/Cell cycle control phosphatase"/>
    <property type="match status" value="1"/>
</dbReference>
<dbReference type="PANTHER" id="PTHR43031:SF6">
    <property type="entry name" value="THIOSULFATE SULFURTRANSFERASE GLPE"/>
    <property type="match status" value="1"/>
</dbReference>
<dbReference type="Pfam" id="PF00581">
    <property type="entry name" value="Rhodanese"/>
    <property type="match status" value="1"/>
</dbReference>
<dbReference type="Proteomes" id="UP000199250">
    <property type="component" value="Unassembled WGS sequence"/>
</dbReference>
<comment type="catalytic activity">
    <reaction evidence="3">
        <text>thiosulfate + [thioredoxin]-dithiol = [thioredoxin]-disulfide + hydrogen sulfide + sulfite + 2 H(+)</text>
        <dbReference type="Rhea" id="RHEA:83859"/>
        <dbReference type="Rhea" id="RHEA-COMP:10698"/>
        <dbReference type="Rhea" id="RHEA-COMP:10700"/>
        <dbReference type="ChEBI" id="CHEBI:15378"/>
        <dbReference type="ChEBI" id="CHEBI:17359"/>
        <dbReference type="ChEBI" id="CHEBI:29919"/>
        <dbReference type="ChEBI" id="CHEBI:29950"/>
        <dbReference type="ChEBI" id="CHEBI:33542"/>
        <dbReference type="ChEBI" id="CHEBI:50058"/>
    </reaction>
</comment>
<feature type="active site" description="Cysteine persulfide intermediate" evidence="3">
    <location>
        <position position="64"/>
    </location>
</feature>
<keyword evidence="2 3" id="KW-0808">Transferase</keyword>
<evidence type="ECO:0000313" key="5">
    <source>
        <dbReference type="EMBL" id="SEI86627.1"/>
    </source>
</evidence>
<evidence type="ECO:0000256" key="3">
    <source>
        <dbReference type="HAMAP-Rule" id="MF_01009"/>
    </source>
</evidence>
<dbReference type="Proteomes" id="UP000199579">
    <property type="component" value="Unassembled WGS sequence"/>
</dbReference>
<accession>A0A1I4DFZ2</accession>
<sequence length="111" mass="12143">MSEFRRIPPQQAQALRTQGAVVVDIRDPQSYALSHIAGAYHLDNHSLADFMAQADFEQPLIVACYHGNSSQGAAAYLAEQGFAEVYSLDGGFELWRATFPDEVAQGEADQP</sequence>
<evidence type="ECO:0000313" key="10">
    <source>
        <dbReference type="Proteomes" id="UP000199579"/>
    </source>
</evidence>
<reference evidence="6 8" key="2">
    <citation type="submission" date="2016-10" db="EMBL/GenBank/DDBJ databases">
        <authorList>
            <person name="Varghese N."/>
            <person name="Submissions S."/>
        </authorList>
    </citation>
    <scope>NUCLEOTIDE SEQUENCE [LARGE SCALE GENOMIC DNA]</scope>
    <source>
        <strain evidence="6 8">DSM 282</strain>
    </source>
</reference>
<keyword evidence="8" id="KW-1185">Reference proteome</keyword>